<evidence type="ECO:0000313" key="2">
    <source>
        <dbReference type="Proteomes" id="UP000294335"/>
    </source>
</evidence>
<reference evidence="1 2" key="1">
    <citation type="submission" date="2018-02" db="EMBL/GenBank/DDBJ databases">
        <authorList>
            <person name="Dubost A."/>
        </authorList>
    </citation>
    <scope>NUCLEOTIDE SEQUENCE [LARGE SCALE GENOMIC DNA]</scope>
    <source>
        <strain evidence="2">JV551A3</strain>
    </source>
</reference>
<sequence>MNDLWERPCVAMGRKAPPAIRQLYKVVTTTSYLNLYKTNKPNKNNDIHRFQGLLQPHPRPIAALLNTRLVSPSSSPLKPSQQHRGPP</sequence>
<gene>
    <name evidence="1" type="ORF">JV551A3_V1_1030075</name>
</gene>
<dbReference type="EMBL" id="OPYN01000103">
    <property type="protein sequence ID" value="SPO60858.1"/>
    <property type="molecule type" value="Genomic_DNA"/>
</dbReference>
<comment type="caution">
    <text evidence="1">The sequence shown here is derived from an EMBL/GenBank/DDBJ whole genome shotgun (WGS) entry which is preliminary data.</text>
</comment>
<protein>
    <submittedName>
        <fullName evidence="1">Uncharacterized protein</fullName>
    </submittedName>
</protein>
<name>A0AAQ1P7R8_9PSED</name>
<accession>A0AAQ1P7R8</accession>
<proteinExistence type="predicted"/>
<keyword evidence="2" id="KW-1185">Reference proteome</keyword>
<dbReference type="AlphaFoldDB" id="A0AAQ1P7R8"/>
<evidence type="ECO:0000313" key="1">
    <source>
        <dbReference type="EMBL" id="SPO60858.1"/>
    </source>
</evidence>
<dbReference type="Proteomes" id="UP000294335">
    <property type="component" value="Unassembled WGS sequence"/>
</dbReference>
<organism evidence="1 2">
    <name type="scientific">Pseudomonas inefficax</name>
    <dbReference type="NCBI Taxonomy" id="2078786"/>
    <lineage>
        <taxon>Bacteria</taxon>
        <taxon>Pseudomonadati</taxon>
        <taxon>Pseudomonadota</taxon>
        <taxon>Gammaproteobacteria</taxon>
        <taxon>Pseudomonadales</taxon>
        <taxon>Pseudomonadaceae</taxon>
        <taxon>Pseudomonas</taxon>
    </lineage>
</organism>